<feature type="domain" description="G-protein coupled receptors family 1 profile" evidence="11">
    <location>
        <begin position="588"/>
        <end position="837"/>
    </location>
</feature>
<keyword evidence="4 9" id="KW-0812">Transmembrane</keyword>
<comment type="subcellular location">
    <subcellularLocation>
        <location evidence="1">Cell membrane</location>
        <topology evidence="1">Multi-pass membrane protein</topology>
    </subcellularLocation>
</comment>
<dbReference type="PROSITE" id="PS00237">
    <property type="entry name" value="G_PROTEIN_RECEP_F1_1"/>
    <property type="match status" value="3"/>
</dbReference>
<sequence>MILLLVVADQRLHTPMYIFLWNLAVLDVLMAVSLIPKLLSVFLSHKTLSFAECFVQMYFVISFGAIELFLVAAMAYDRYVAVVKPLHYNVIINFKTCLTIIASVWVMGVIVASITVIPVTVLPYCASKEIMHCFCDYPAVISLACTDVTFYANCTFSVAMIVVYGPLMFVLWTYCRIVNAVIKLKSAESRKKAFSMCISHVIVVLMYYISCAIVYIGKLLQQVSVVYFFRILLLIFYVFIFILEHLQIHFFIYYIKLSASNFIIVGFPGLQDYQNILFIIFLALFLVTFIGNFTILLLVVADQRLHTAMYMFLWNLALLDVLMAVTLIPKLLSVLLSHKTVSFIECFVQMYCVICFGATEIFLVAAMAYDRYVAVVKPLHYNAIINFKTCLTIVTSVWVSGIMIPTLTVIPVAFLPYCASKEIMHCFCDFPTVISLACADITFHSNFMFSLAMVGVYGPLLFVLWTYCRIVYSVIKLKSAESRKKAFSMCISHVIIVLMYYLSCAINYIALRINVISSDGHIFIGGLNCFFTPMVNPIIYSLRNEQIKAAAQKYLNFDFIIVGFPGLQDYQNILFIIFLALFLVTFTGNVTILLLVVADQRLHTAMYIFLWNLALLDVLMAVSLIPKLLSVFLSHKTLSFTECFVQMYFVICFGATEIFLVAAMAYDRYVAVVKPLHYNVIINFKTCLTIVASVWISGIMIPTITVIPVAFLPYCASKEIMHCFCDFPAVISLACADVTFYSNFMFCLAMVGVYGPLLFVLWTYCRIVYSVIKLKSAESRKKAFSMCISHVIIVLMYYLSCAMVYIGLRINNISYDGRIFIGGLNYFFTPMVNPIIYSLRNEQIKAAAQKYLNLYTLFHRMDKMPLAIHRT</sequence>
<dbReference type="PANTHER" id="PTHR26453">
    <property type="entry name" value="OLFACTORY RECEPTOR"/>
    <property type="match status" value="1"/>
</dbReference>
<dbReference type="Pfam" id="PF13853">
    <property type="entry name" value="7tm_4"/>
    <property type="match status" value="3"/>
</dbReference>
<accession>A0ABS2Z282</accession>
<keyword evidence="2" id="KW-1003">Cell membrane</keyword>
<feature type="transmembrane region" description="Helical" evidence="10">
    <location>
        <begin position="276"/>
        <end position="300"/>
    </location>
</feature>
<dbReference type="InterPro" id="IPR017452">
    <property type="entry name" value="GPCR_Rhodpsn_7TM"/>
</dbReference>
<comment type="caution">
    <text evidence="12">The sequence shown here is derived from an EMBL/GenBank/DDBJ whole genome shotgun (WGS) entry which is preliminary data.</text>
</comment>
<dbReference type="InterPro" id="IPR000725">
    <property type="entry name" value="Olfact_rcpt"/>
</dbReference>
<feature type="transmembrane region" description="Helical" evidence="10">
    <location>
        <begin position="348"/>
        <end position="369"/>
    </location>
</feature>
<evidence type="ECO:0000256" key="9">
    <source>
        <dbReference type="RuleBase" id="RU000688"/>
    </source>
</evidence>
<evidence type="ECO:0000259" key="11">
    <source>
        <dbReference type="PROSITE" id="PS50262"/>
    </source>
</evidence>
<feature type="domain" description="G-protein coupled receptors family 1 profile" evidence="11">
    <location>
        <begin position="1"/>
        <end position="253"/>
    </location>
</feature>
<reference evidence="12" key="1">
    <citation type="journal article" date="2021" name="Cell">
        <title>Tracing the genetic footprints of vertebrate landing in non-teleost ray-finned fishes.</title>
        <authorList>
            <person name="Bi X."/>
            <person name="Wang K."/>
            <person name="Yang L."/>
            <person name="Pan H."/>
            <person name="Jiang H."/>
            <person name="Wei Q."/>
            <person name="Fang M."/>
            <person name="Yu H."/>
            <person name="Zhu C."/>
            <person name="Cai Y."/>
            <person name="He Y."/>
            <person name="Gan X."/>
            <person name="Zeng H."/>
            <person name="Yu D."/>
            <person name="Zhu Y."/>
            <person name="Jiang H."/>
            <person name="Qiu Q."/>
            <person name="Yang H."/>
            <person name="Zhang Y.E."/>
            <person name="Wang W."/>
            <person name="Zhu M."/>
            <person name="He S."/>
            <person name="Zhang G."/>
        </authorList>
    </citation>
    <scope>NUCLEOTIDE SEQUENCE</scope>
    <source>
        <strain evidence="12">Bchr_001</strain>
    </source>
</reference>
<feature type="non-terminal residue" evidence="12">
    <location>
        <position position="871"/>
    </location>
</feature>
<evidence type="ECO:0000256" key="2">
    <source>
        <dbReference type="ARBA" id="ARBA00022475"/>
    </source>
</evidence>
<feature type="non-terminal residue" evidence="12">
    <location>
        <position position="1"/>
    </location>
</feature>
<evidence type="ECO:0000256" key="7">
    <source>
        <dbReference type="ARBA" id="ARBA00023136"/>
    </source>
</evidence>
<evidence type="ECO:0000256" key="4">
    <source>
        <dbReference type="ARBA" id="ARBA00022692"/>
    </source>
</evidence>
<dbReference type="PROSITE" id="PS50262">
    <property type="entry name" value="G_PROTEIN_RECEP_F1_2"/>
    <property type="match status" value="3"/>
</dbReference>
<name>A0ABS2Z282_POLSE</name>
<keyword evidence="13" id="KW-1185">Reference proteome</keyword>
<feature type="transmembrane region" description="Helical" evidence="10">
    <location>
        <begin position="819"/>
        <end position="839"/>
    </location>
</feature>
<feature type="transmembrane region" description="Helical" evidence="10">
    <location>
        <begin position="489"/>
        <end position="510"/>
    </location>
</feature>
<feature type="transmembrane region" description="Helical" evidence="10">
    <location>
        <begin position="193"/>
        <end position="217"/>
    </location>
</feature>
<keyword evidence="3" id="KW-0716">Sensory transduction</keyword>
<protein>
    <submittedName>
        <fullName evidence="12">OR6N1 protein</fullName>
    </submittedName>
</protein>
<evidence type="ECO:0000313" key="13">
    <source>
        <dbReference type="Proteomes" id="UP001166052"/>
    </source>
</evidence>
<evidence type="ECO:0000256" key="3">
    <source>
        <dbReference type="ARBA" id="ARBA00022606"/>
    </source>
</evidence>
<feature type="transmembrane region" description="Helical" evidence="10">
    <location>
        <begin position="447"/>
        <end position="468"/>
    </location>
</feature>
<organism evidence="12 13">
    <name type="scientific">Polypterus senegalus</name>
    <name type="common">Senegal bichir</name>
    <dbReference type="NCBI Taxonomy" id="55291"/>
    <lineage>
        <taxon>Eukaryota</taxon>
        <taxon>Metazoa</taxon>
        <taxon>Chordata</taxon>
        <taxon>Craniata</taxon>
        <taxon>Vertebrata</taxon>
        <taxon>Euteleostomi</taxon>
        <taxon>Actinopterygii</taxon>
        <taxon>Polypteriformes</taxon>
        <taxon>Polypteridae</taxon>
        <taxon>Polypterus</taxon>
    </lineage>
</organism>
<feature type="transmembrane region" description="Helical" evidence="10">
    <location>
        <begin position="150"/>
        <end position="172"/>
    </location>
</feature>
<keyword evidence="6 10" id="KW-1133">Transmembrane helix</keyword>
<feature type="transmembrane region" description="Helical" evidence="10">
    <location>
        <begin position="250"/>
        <end position="270"/>
    </location>
</feature>
<feature type="transmembrane region" description="Helical" evidence="10">
    <location>
        <begin position="740"/>
        <end position="762"/>
    </location>
</feature>
<comment type="similarity">
    <text evidence="9">Belongs to the G-protein coupled receptor 1 family.</text>
</comment>
<evidence type="ECO:0000256" key="6">
    <source>
        <dbReference type="ARBA" id="ARBA00022989"/>
    </source>
</evidence>
<evidence type="ECO:0000256" key="1">
    <source>
        <dbReference type="ARBA" id="ARBA00004651"/>
    </source>
</evidence>
<feature type="transmembrane region" description="Helical" evidence="10">
    <location>
        <begin position="55"/>
        <end position="76"/>
    </location>
</feature>
<keyword evidence="9" id="KW-0297">G-protein coupled receptor</keyword>
<evidence type="ECO:0000256" key="10">
    <source>
        <dbReference type="SAM" id="Phobius"/>
    </source>
</evidence>
<evidence type="ECO:0000256" key="8">
    <source>
        <dbReference type="ARBA" id="ARBA00023224"/>
    </source>
</evidence>
<feature type="transmembrane region" description="Helical" evidence="10">
    <location>
        <begin position="12"/>
        <end position="35"/>
    </location>
</feature>
<keyword evidence="9" id="KW-0675">Receptor</keyword>
<dbReference type="PRINTS" id="PR00245">
    <property type="entry name" value="OLFACTORYR"/>
</dbReference>
<dbReference type="Proteomes" id="UP001166052">
    <property type="component" value="Unassembled WGS sequence"/>
</dbReference>
<feature type="transmembrane region" description="Helical" evidence="10">
    <location>
        <begin position="97"/>
        <end position="121"/>
    </location>
</feature>
<feature type="transmembrane region" description="Helical" evidence="10">
    <location>
        <begin position="645"/>
        <end position="666"/>
    </location>
</feature>
<feature type="transmembrane region" description="Helical" evidence="10">
    <location>
        <begin position="390"/>
        <end position="414"/>
    </location>
</feature>
<feature type="domain" description="G-protein coupled receptors family 1 profile" evidence="11">
    <location>
        <begin position="291"/>
        <end position="540"/>
    </location>
</feature>
<evidence type="ECO:0000256" key="5">
    <source>
        <dbReference type="ARBA" id="ARBA00022725"/>
    </source>
</evidence>
<gene>
    <name evidence="12" type="primary">Or6n1_1</name>
    <name evidence="12" type="ORF">GTO92_0005221</name>
</gene>
<evidence type="ECO:0000313" key="12">
    <source>
        <dbReference type="EMBL" id="MBN3292922.1"/>
    </source>
</evidence>
<keyword evidence="7 10" id="KW-0472">Membrane</keyword>
<feature type="transmembrane region" description="Helical" evidence="10">
    <location>
        <begin position="312"/>
        <end position="336"/>
    </location>
</feature>
<dbReference type="CDD" id="cd13954">
    <property type="entry name" value="7tmA_OR"/>
    <property type="match status" value="2"/>
</dbReference>
<keyword evidence="8 9" id="KW-0807">Transducer</keyword>
<feature type="transmembrane region" description="Helical" evidence="10">
    <location>
        <begin position="223"/>
        <end position="243"/>
    </location>
</feature>
<feature type="transmembrane region" description="Helical" evidence="10">
    <location>
        <begin position="573"/>
        <end position="598"/>
    </location>
</feature>
<dbReference type="InterPro" id="IPR000276">
    <property type="entry name" value="GPCR_Rhodpsn"/>
</dbReference>
<dbReference type="EMBL" id="JAAWVN010018916">
    <property type="protein sequence ID" value="MBN3292922.1"/>
    <property type="molecule type" value="Genomic_DNA"/>
</dbReference>
<keyword evidence="5" id="KW-0552">Olfaction</keyword>
<feature type="transmembrane region" description="Helical" evidence="10">
    <location>
        <begin position="605"/>
        <end position="625"/>
    </location>
</feature>
<feature type="transmembrane region" description="Helical" evidence="10">
    <location>
        <begin position="783"/>
        <end position="807"/>
    </location>
</feature>
<dbReference type="PRINTS" id="PR00237">
    <property type="entry name" value="GPCRRHODOPSN"/>
</dbReference>
<dbReference type="SUPFAM" id="SSF81321">
    <property type="entry name" value="Family A G protein-coupled receptor-like"/>
    <property type="match status" value="3"/>
</dbReference>
<dbReference type="Gene3D" id="1.20.1070.10">
    <property type="entry name" value="Rhodopsin 7-helix transmembrane proteins"/>
    <property type="match status" value="3"/>
</dbReference>
<proteinExistence type="inferred from homology"/>
<feature type="transmembrane region" description="Helical" evidence="10">
    <location>
        <begin position="687"/>
        <end position="711"/>
    </location>
</feature>